<comment type="function">
    <text evidence="1">VSG forms a coat on the surface of the parasite. The trypanosome evades the immune response of the host by expressing a series of antigenically distinct VSGs from an estimated 1000 VSG genes.</text>
</comment>
<name>A0A1J0R986_9TRYP</name>
<dbReference type="SUPFAM" id="SSF58087">
    <property type="entry name" value="Variant surface glycoprotein (N-terminal domain)"/>
    <property type="match status" value="1"/>
</dbReference>
<feature type="region of interest" description="Disordered" evidence="9">
    <location>
        <begin position="218"/>
        <end position="257"/>
    </location>
</feature>
<dbReference type="VEuPathDB" id="TriTrypDB:Tb427_000255100"/>
<accession>A0A1J0R986</accession>
<dbReference type="Pfam" id="PF13206">
    <property type="entry name" value="VSG_B"/>
    <property type="match status" value="1"/>
</dbReference>
<sequence>MCGDAIGSDVGAGWQASATKTNINALVSTCKTLVKPKLSPQTLHKALNDFDGKLKSHTAGGKDEIVLGTPNNDGSCGSNANKACADSNALTGPVDDDIKIKATAVCKASKIQPPSVELTPLTGSSQSERPAVLAVAKACLPAFMKKSKMEPSDVDNLKNFLKTAYGESETAFQTKFENLVEEAEVQVYRDGDVKPVKINTINTAEEEHDALNKLRAKQAAAKLASSQNPATPDQKESAGKTGEKQDGDNKATGVNCSSYTGCLYKRVELQMGE</sequence>
<evidence type="ECO:0000256" key="9">
    <source>
        <dbReference type="SAM" id="MobiDB-lite"/>
    </source>
</evidence>
<protein>
    <submittedName>
        <fullName evidence="11">Variant surface glycoprotein 1125.2965</fullName>
    </submittedName>
</protein>
<evidence type="ECO:0000256" key="5">
    <source>
        <dbReference type="ARBA" id="ARBA00022729"/>
    </source>
</evidence>
<keyword evidence="3" id="KW-1003">Cell membrane</keyword>
<evidence type="ECO:0000256" key="8">
    <source>
        <dbReference type="ARBA" id="ARBA00023288"/>
    </source>
</evidence>
<keyword evidence="7" id="KW-0325">Glycoprotein</keyword>
<evidence type="ECO:0000256" key="7">
    <source>
        <dbReference type="ARBA" id="ARBA00023180"/>
    </source>
</evidence>
<evidence type="ECO:0000256" key="4">
    <source>
        <dbReference type="ARBA" id="ARBA00022622"/>
    </source>
</evidence>
<dbReference type="GO" id="GO:0098552">
    <property type="term" value="C:side of membrane"/>
    <property type="evidence" value="ECO:0007669"/>
    <property type="project" value="UniProtKB-KW"/>
</dbReference>
<organism evidence="11">
    <name type="scientific">Trypanosoma brucei</name>
    <dbReference type="NCBI Taxonomy" id="5691"/>
    <lineage>
        <taxon>Eukaryota</taxon>
        <taxon>Discoba</taxon>
        <taxon>Euglenozoa</taxon>
        <taxon>Kinetoplastea</taxon>
        <taxon>Metakinetoplastina</taxon>
        <taxon>Trypanosomatida</taxon>
        <taxon>Trypanosomatidae</taxon>
        <taxon>Trypanosoma</taxon>
    </lineage>
</organism>
<feature type="compositionally biased region" description="Basic and acidic residues" evidence="9">
    <location>
        <begin position="233"/>
        <end position="249"/>
    </location>
</feature>
<evidence type="ECO:0000256" key="3">
    <source>
        <dbReference type="ARBA" id="ARBA00022475"/>
    </source>
</evidence>
<proteinExistence type="predicted"/>
<keyword evidence="6" id="KW-0472">Membrane</keyword>
<reference evidence="11" key="1">
    <citation type="submission" date="2016-08" db="EMBL/GenBank/DDBJ databases">
        <title>VSG repertoire of Trypanosoma brucei EATRO 1125.</title>
        <authorList>
            <person name="Cross G.A."/>
        </authorList>
    </citation>
    <scope>NUCLEOTIDE SEQUENCE</scope>
    <source>
        <strain evidence="11">EATRO 1125</strain>
    </source>
</reference>
<evidence type="ECO:0000256" key="1">
    <source>
        <dbReference type="ARBA" id="ARBA00002523"/>
    </source>
</evidence>
<dbReference type="GO" id="GO:0005886">
    <property type="term" value="C:plasma membrane"/>
    <property type="evidence" value="ECO:0007669"/>
    <property type="project" value="UniProtKB-SubCell"/>
</dbReference>
<comment type="subcellular location">
    <subcellularLocation>
        <location evidence="2">Cell membrane</location>
        <topology evidence="2">Lipid-anchor</topology>
        <topology evidence="2">GPI-anchor</topology>
    </subcellularLocation>
</comment>
<evidence type="ECO:0000259" key="10">
    <source>
        <dbReference type="Pfam" id="PF13206"/>
    </source>
</evidence>
<evidence type="ECO:0000313" key="11">
    <source>
        <dbReference type="EMBL" id="APD74368.1"/>
    </source>
</evidence>
<dbReference type="EMBL" id="KX700412">
    <property type="protein sequence ID" value="APD74368.1"/>
    <property type="molecule type" value="Genomic_DNA"/>
</dbReference>
<dbReference type="AlphaFoldDB" id="A0A1J0R986"/>
<keyword evidence="5" id="KW-0732">Signal</keyword>
<keyword evidence="8" id="KW-0449">Lipoprotein</keyword>
<evidence type="ECO:0000256" key="2">
    <source>
        <dbReference type="ARBA" id="ARBA00004609"/>
    </source>
</evidence>
<feature type="domain" description="Trypanosome variant surface glycoprotein B-type N-terminal" evidence="10">
    <location>
        <begin position="2"/>
        <end position="89"/>
    </location>
</feature>
<dbReference type="InterPro" id="IPR025932">
    <property type="entry name" value="Trypano_VSG_B_N_dom"/>
</dbReference>
<keyword evidence="4" id="KW-0336">GPI-anchor</keyword>
<evidence type="ECO:0000256" key="6">
    <source>
        <dbReference type="ARBA" id="ARBA00023136"/>
    </source>
</evidence>